<feature type="compositionally biased region" description="Polar residues" evidence="1">
    <location>
        <begin position="339"/>
        <end position="348"/>
    </location>
</feature>
<feature type="compositionally biased region" description="Basic residues" evidence="1">
    <location>
        <begin position="1"/>
        <end position="11"/>
    </location>
</feature>
<feature type="compositionally biased region" description="Polar residues" evidence="1">
    <location>
        <begin position="199"/>
        <end position="212"/>
    </location>
</feature>
<feature type="region of interest" description="Disordered" evidence="1">
    <location>
        <begin position="1"/>
        <end position="100"/>
    </location>
</feature>
<feature type="compositionally biased region" description="Low complexity" evidence="1">
    <location>
        <begin position="12"/>
        <end position="23"/>
    </location>
</feature>
<feature type="compositionally biased region" description="Polar residues" evidence="1">
    <location>
        <begin position="400"/>
        <end position="431"/>
    </location>
</feature>
<feature type="compositionally biased region" description="Low complexity" evidence="1">
    <location>
        <begin position="60"/>
        <end position="78"/>
    </location>
</feature>
<keyword evidence="3" id="KW-1185">Reference proteome</keyword>
<gene>
    <name evidence="2" type="ORF">K469DRAFT_686196</name>
</gene>
<evidence type="ECO:0000313" key="2">
    <source>
        <dbReference type="EMBL" id="KAF2186979.1"/>
    </source>
</evidence>
<feature type="compositionally biased region" description="Low complexity" evidence="1">
    <location>
        <begin position="544"/>
        <end position="562"/>
    </location>
</feature>
<sequence length="687" mass="75467">MNRSRRGRLRSPSKLTNPSSSSLHGMERPVRSFKSFIRSVPPNPTNNKPLPPVPSKEKSSPQSMPSASASSSPETASSINPRIAPVEWFNSDPSSMDSSQSAMIYSHRTYCPLLPEPSPDITEPSMEFRLVPPGTNPSQKPRLMPIYERRQSDLGPPGTPPKSPLPTPPIPKAGPDQLESRRSPRPTNISPVGGGGHTQPINTSYAEQNSVRESPHPTSATSTASRISQTPTQEKARASLGLGSPVEQPTPLRKQPWAMARSSPLAEDTWEDEDVDDKTRQLSFAQDYHDLLIDQYRGMGVRPEEKLKQGLATKRNANGLEHHKPEGRDRPNDHELFPQSLSWRQSANGPPPRSASKGRKKYSATEAKASHNAKSDKTSRNVPSWVPRRLGATSKRDRSGSTQTEPLSTNENHQDRSNSPTARSDILTQGSGKRGQKGDSRVDRILNKDLRFPTFYPRSKPLRFREKTARSDEEKEELEPPLPKSPPKSSDPILHLPGGLAIVTSSPSPAAEPESKTATEPPKATDRPKSGPNVGSCDASEAGNSPPSNSSDHRSSYNSLYSNPPTSRAQGGVRSALNKFRISKDSSHSPQYSSSSRLLAQESPQSPTASSFYHHSSSKDEGEERRPGFLEKAREARRKHNREVRQEKLKKSIRVLGPTDPSVVGAYVKKEGDHGRVPGYMARKESQ</sequence>
<dbReference type="OrthoDB" id="3771671at2759"/>
<feature type="compositionally biased region" description="Low complexity" evidence="1">
    <location>
        <begin position="91"/>
        <end position="100"/>
    </location>
</feature>
<organism evidence="2 3">
    <name type="scientific">Zopfia rhizophila CBS 207.26</name>
    <dbReference type="NCBI Taxonomy" id="1314779"/>
    <lineage>
        <taxon>Eukaryota</taxon>
        <taxon>Fungi</taxon>
        <taxon>Dikarya</taxon>
        <taxon>Ascomycota</taxon>
        <taxon>Pezizomycotina</taxon>
        <taxon>Dothideomycetes</taxon>
        <taxon>Dothideomycetes incertae sedis</taxon>
        <taxon>Zopfiaceae</taxon>
        <taxon>Zopfia</taxon>
    </lineage>
</organism>
<feature type="compositionally biased region" description="Basic and acidic residues" evidence="1">
    <location>
        <begin position="617"/>
        <end position="634"/>
    </location>
</feature>
<feature type="compositionally biased region" description="Pro residues" evidence="1">
    <location>
        <begin position="157"/>
        <end position="172"/>
    </location>
</feature>
<dbReference type="EMBL" id="ML994628">
    <property type="protein sequence ID" value="KAF2186979.1"/>
    <property type="molecule type" value="Genomic_DNA"/>
</dbReference>
<evidence type="ECO:0000313" key="3">
    <source>
        <dbReference type="Proteomes" id="UP000800200"/>
    </source>
</evidence>
<feature type="compositionally biased region" description="Basic and acidic residues" evidence="1">
    <location>
        <begin position="320"/>
        <end position="336"/>
    </location>
</feature>
<name>A0A6A6E8R9_9PEZI</name>
<reference evidence="2" key="1">
    <citation type="journal article" date="2020" name="Stud. Mycol.">
        <title>101 Dothideomycetes genomes: a test case for predicting lifestyles and emergence of pathogens.</title>
        <authorList>
            <person name="Haridas S."/>
            <person name="Albert R."/>
            <person name="Binder M."/>
            <person name="Bloem J."/>
            <person name="Labutti K."/>
            <person name="Salamov A."/>
            <person name="Andreopoulos B."/>
            <person name="Baker S."/>
            <person name="Barry K."/>
            <person name="Bills G."/>
            <person name="Bluhm B."/>
            <person name="Cannon C."/>
            <person name="Castanera R."/>
            <person name="Culley D."/>
            <person name="Daum C."/>
            <person name="Ezra D."/>
            <person name="Gonzalez J."/>
            <person name="Henrissat B."/>
            <person name="Kuo A."/>
            <person name="Liang C."/>
            <person name="Lipzen A."/>
            <person name="Lutzoni F."/>
            <person name="Magnuson J."/>
            <person name="Mondo S."/>
            <person name="Nolan M."/>
            <person name="Ohm R."/>
            <person name="Pangilinan J."/>
            <person name="Park H.-J."/>
            <person name="Ramirez L."/>
            <person name="Alfaro M."/>
            <person name="Sun H."/>
            <person name="Tritt A."/>
            <person name="Yoshinaga Y."/>
            <person name="Zwiers L.-H."/>
            <person name="Turgeon B."/>
            <person name="Goodwin S."/>
            <person name="Spatafora J."/>
            <person name="Crous P."/>
            <person name="Grigoriev I."/>
        </authorList>
    </citation>
    <scope>NUCLEOTIDE SEQUENCE</scope>
    <source>
        <strain evidence="2">CBS 207.26</strain>
    </source>
</reference>
<proteinExistence type="predicted"/>
<evidence type="ECO:0000256" key="1">
    <source>
        <dbReference type="SAM" id="MobiDB-lite"/>
    </source>
</evidence>
<feature type="compositionally biased region" description="Basic and acidic residues" evidence="1">
    <location>
        <begin position="463"/>
        <end position="473"/>
    </location>
</feature>
<feature type="compositionally biased region" description="Basic and acidic residues" evidence="1">
    <location>
        <begin position="668"/>
        <end position="687"/>
    </location>
</feature>
<accession>A0A6A6E8R9</accession>
<dbReference type="Proteomes" id="UP000800200">
    <property type="component" value="Unassembled WGS sequence"/>
</dbReference>
<feature type="compositionally biased region" description="Basic and acidic residues" evidence="1">
    <location>
        <begin position="513"/>
        <end position="529"/>
    </location>
</feature>
<protein>
    <submittedName>
        <fullName evidence="2">Uncharacterized protein</fullName>
    </submittedName>
</protein>
<feature type="region of interest" description="Disordered" evidence="1">
    <location>
        <begin position="114"/>
        <end position="687"/>
    </location>
</feature>
<feature type="compositionally biased region" description="Pro residues" evidence="1">
    <location>
        <begin position="41"/>
        <end position="54"/>
    </location>
</feature>
<feature type="compositionally biased region" description="Polar residues" evidence="1">
    <location>
        <begin position="602"/>
        <end position="615"/>
    </location>
</feature>
<dbReference type="AlphaFoldDB" id="A0A6A6E8R9"/>
<feature type="compositionally biased region" description="Basic and acidic residues" evidence="1">
    <location>
        <begin position="436"/>
        <end position="451"/>
    </location>
</feature>